<dbReference type="PANTHER" id="PTHR43734:SF1">
    <property type="entry name" value="PHYTOENE DESATURASE"/>
    <property type="match status" value="1"/>
</dbReference>
<reference evidence="5" key="1">
    <citation type="submission" date="2019-08" db="EMBL/GenBank/DDBJ databases">
        <authorList>
            <person name="Kucharzyk K."/>
            <person name="Murdoch R.W."/>
            <person name="Higgins S."/>
            <person name="Loffler F."/>
        </authorList>
    </citation>
    <scope>NUCLEOTIDE SEQUENCE</scope>
</reference>
<feature type="domain" description="Amine oxidase" evidence="4">
    <location>
        <begin position="13"/>
        <end position="486"/>
    </location>
</feature>
<dbReference type="Pfam" id="PF01593">
    <property type="entry name" value="Amino_oxidase"/>
    <property type="match status" value="1"/>
</dbReference>
<gene>
    <name evidence="5" type="primary">crtN_4</name>
    <name evidence="5" type="ORF">SDC9_68073</name>
</gene>
<comment type="caution">
    <text evidence="5">The sequence shown here is derived from an EMBL/GenBank/DDBJ whole genome shotgun (WGS) entry which is preliminary data.</text>
</comment>
<dbReference type="GO" id="GO:0102223">
    <property type="term" value="F:4,4'-diapophytoene desaturase (4,4'-diaponeurosporene-forming)"/>
    <property type="evidence" value="ECO:0007669"/>
    <property type="project" value="UniProtKB-EC"/>
</dbReference>
<sequence>MGKQAIVIGGGFGGLSAAALLARDGCTVTVIEKNELLGGRARYWHKDGFTFDMGPSWYLMPEVFERYFSLFGKKRESYFKLKPLDPYYKVFFGEQGDVELTPDFDKNIELFESFEKGGGEALKAYMEQSTYKYEVAMEDFLYRDYKHIGQFFNRRLMTEGLKLGVLGKLDSFVSGYVQDRRAKQILEYAMVFLGTNPSQAPAIYSIMSHVDLKLGVFFPEKGMAGAAEGFANLCKELGVKLLTDTEVTNIVTKDGKAVGVQTNKGYFAADVIVSSADYHHTETSLIKKEERTYSDTYWEKRVVAPSMFIAYLGIGRELKGLEHHNLYFAKDWNGHFDDIFKRPAWPDQDPCFYLSCITKTDPSSAPQGCENVFLLVPVAPGLADTDEQREAYFAKMVEHVKKVTGEDLGKDVLVKRLYTHRDFIQDYHAYKGTALGLSHTLFQTAVFRPRHQAKQIPNLYYTGQYTHPGVGVPMVLIASELIAKEIQETYGR</sequence>
<dbReference type="InterPro" id="IPR014105">
    <property type="entry name" value="Carotenoid/retinoid_OxRdtase"/>
</dbReference>
<dbReference type="Gene3D" id="3.50.50.60">
    <property type="entry name" value="FAD/NAD(P)-binding domain"/>
    <property type="match status" value="2"/>
</dbReference>
<keyword evidence="2" id="KW-0125">Carotenoid biosynthesis</keyword>
<accession>A0A644XZU2</accession>
<evidence type="ECO:0000256" key="3">
    <source>
        <dbReference type="ARBA" id="ARBA00023002"/>
    </source>
</evidence>
<comment type="pathway">
    <text evidence="1">Carotenoid biosynthesis.</text>
</comment>
<dbReference type="EC" id="1.3.8.2" evidence="5"/>
<evidence type="ECO:0000313" key="5">
    <source>
        <dbReference type="EMBL" id="MPM21629.1"/>
    </source>
</evidence>
<dbReference type="AlphaFoldDB" id="A0A644XZU2"/>
<dbReference type="SUPFAM" id="SSF51905">
    <property type="entry name" value="FAD/NAD(P)-binding domain"/>
    <property type="match status" value="1"/>
</dbReference>
<dbReference type="GO" id="GO:0016117">
    <property type="term" value="P:carotenoid biosynthetic process"/>
    <property type="evidence" value="ECO:0007669"/>
    <property type="project" value="UniProtKB-KW"/>
</dbReference>
<proteinExistence type="predicted"/>
<dbReference type="InterPro" id="IPR002937">
    <property type="entry name" value="Amino_oxidase"/>
</dbReference>
<protein>
    <submittedName>
        <fullName evidence="5">Dehydrosqualene desaturase</fullName>
        <ecNumber evidence="5">1.3.8.2</ecNumber>
    </submittedName>
</protein>
<evidence type="ECO:0000259" key="4">
    <source>
        <dbReference type="Pfam" id="PF01593"/>
    </source>
</evidence>
<keyword evidence="3 5" id="KW-0560">Oxidoreductase</keyword>
<dbReference type="InterPro" id="IPR036188">
    <property type="entry name" value="FAD/NAD-bd_sf"/>
</dbReference>
<name>A0A644XZU2_9ZZZZ</name>
<dbReference type="EMBL" id="VSSQ01003630">
    <property type="protein sequence ID" value="MPM21629.1"/>
    <property type="molecule type" value="Genomic_DNA"/>
</dbReference>
<organism evidence="5">
    <name type="scientific">bioreactor metagenome</name>
    <dbReference type="NCBI Taxonomy" id="1076179"/>
    <lineage>
        <taxon>unclassified sequences</taxon>
        <taxon>metagenomes</taxon>
        <taxon>ecological metagenomes</taxon>
    </lineage>
</organism>
<dbReference type="PANTHER" id="PTHR43734">
    <property type="entry name" value="PHYTOENE DESATURASE"/>
    <property type="match status" value="1"/>
</dbReference>
<evidence type="ECO:0000256" key="2">
    <source>
        <dbReference type="ARBA" id="ARBA00022746"/>
    </source>
</evidence>
<dbReference type="NCBIfam" id="TIGR02734">
    <property type="entry name" value="crtI_fam"/>
    <property type="match status" value="1"/>
</dbReference>
<evidence type="ECO:0000256" key="1">
    <source>
        <dbReference type="ARBA" id="ARBA00004829"/>
    </source>
</evidence>